<gene>
    <name evidence="4" type="ORF">GCM10023082_24880</name>
</gene>
<organism evidence="4 5">
    <name type="scientific">Streptomyces tremellae</name>
    <dbReference type="NCBI Taxonomy" id="1124239"/>
    <lineage>
        <taxon>Bacteria</taxon>
        <taxon>Bacillati</taxon>
        <taxon>Actinomycetota</taxon>
        <taxon>Actinomycetes</taxon>
        <taxon>Kitasatosporales</taxon>
        <taxon>Streptomycetaceae</taxon>
        <taxon>Streptomyces</taxon>
    </lineage>
</organism>
<dbReference type="Gene3D" id="3.40.50.300">
    <property type="entry name" value="P-loop containing nucleotide triphosphate hydrolases"/>
    <property type="match status" value="1"/>
</dbReference>
<dbReference type="Proteomes" id="UP001499884">
    <property type="component" value="Unassembled WGS sequence"/>
</dbReference>
<keyword evidence="1" id="KW-0902">Two-component regulatory system</keyword>
<feature type="domain" description="Bacterial transcriptional activator" evidence="3">
    <location>
        <begin position="117"/>
        <end position="261"/>
    </location>
</feature>
<dbReference type="InterPro" id="IPR005158">
    <property type="entry name" value="BTAD"/>
</dbReference>
<dbReference type="InterPro" id="IPR058852">
    <property type="entry name" value="HTH_77"/>
</dbReference>
<proteinExistence type="predicted"/>
<sequence length="1139" mass="121200">MGRAAARVRDGWGRQEMSAAQEVRVAVLGPLVIRSAAGGVVPVAGSRIGSLVIRLVLAHGRPVSLHQLIDDLWIGEAPAHPRGAVQALVSRLRRNAAKLPIVLGPGGYTLDLPAEAVDLWRFEELAARGHAELADRPGEAARMLREGLALWRGEEFTEARGALFAQSAAVRVAELRRRALADRVDADLALGRAAEILPELEELVAAAPADERWHARLMGALHAVGRRADALDVYARVRTVLADELGLDPSSALRDVHLAVLRGEAPAPGATESTGPAAGRRPGDPPVPLSGSAPAATGPDGRPTAPDRPPRLPVPPTTLVGREDELTALRGLLDEARLVSVIGPGGVGKTRLVAEAASLLSGRFEDGVWWVDLTVVRDPARLDEEVRACLAGVGTTVLDGARAAPHGGPERLADLVGGRGILLVLDNCEHVVEPAAELVGELLIRCPALHVVATSREPLAAPGERILPLGPLAPPPDDATLDQVRASPAVRLLAERTRALRPSFTVDASNAADTARISRRLDGLPLALELAAARLRALSPGEAADRFDDHLQLLSDGRRGRPARHRTLSAVIDWSWELLRPEEQVLARRLAVFSGGATLDAIEEICAGCLPRSVLDLVTALVDKSLLYLTEDRGRTRYRMLGVIRDYLAERLGDREERGLREAHARYFLRLAETAGPRLIGADQVRWLVRLADDHDNLRAALSWAASCGQGTVALRLVAALSWYWSLRGRQTEGSDWARHALAADDAMGGDVQEDVRVLVMIVATLAPGADPAERSTALDKIRDRLGPHRSVRPPGDRERPELTAFRATLSLLGQDPGTALKDMEALSEDPQTWVRCCGHLNAGHLCSARRDVPAATRHFWAAVHDARGIGERWAQVQALSALADLASAASDPEEAAGLLEEALRLATELGALDDQVLLLARLSVEEARAGRLPRARELVEEGLRTARRTGATRCLPQIRGAYGDVARWSGDLEGAAAVLGRGLGALRTAQHRDSGQLALLACGLGHVEVARHRMGPARHCYDEALAHALPLGDARLAGRVLLLGADLTAEHGDPVRALPLLGAAETLTGTAAAGDLDALRIRDSCARTVPGAQLASALETGRSYAEDSGGTGLATLFERLPAGGGGRRPRAAGALRRL</sequence>
<comment type="caution">
    <text evidence="4">The sequence shown here is derived from an EMBL/GenBank/DDBJ whole genome shotgun (WGS) entry which is preliminary data.</text>
</comment>
<dbReference type="PANTHER" id="PTHR47691">
    <property type="entry name" value="REGULATOR-RELATED"/>
    <property type="match status" value="1"/>
</dbReference>
<evidence type="ECO:0000313" key="5">
    <source>
        <dbReference type="Proteomes" id="UP001499884"/>
    </source>
</evidence>
<dbReference type="PRINTS" id="PR00364">
    <property type="entry name" value="DISEASERSIST"/>
</dbReference>
<accession>A0ABP7EVQ6</accession>
<dbReference type="SMART" id="SM01043">
    <property type="entry name" value="BTAD"/>
    <property type="match status" value="1"/>
</dbReference>
<protein>
    <submittedName>
        <fullName evidence="4">BTAD domain-containing putative transcriptional regulator</fullName>
    </submittedName>
</protein>
<dbReference type="SUPFAM" id="SSF48452">
    <property type="entry name" value="TPR-like"/>
    <property type="match status" value="2"/>
</dbReference>
<dbReference type="EMBL" id="BAABEP010000013">
    <property type="protein sequence ID" value="GAA3725904.1"/>
    <property type="molecule type" value="Genomic_DNA"/>
</dbReference>
<evidence type="ECO:0000256" key="2">
    <source>
        <dbReference type="SAM" id="MobiDB-lite"/>
    </source>
</evidence>
<dbReference type="Gene3D" id="1.10.10.10">
    <property type="entry name" value="Winged helix-like DNA-binding domain superfamily/Winged helix DNA-binding domain"/>
    <property type="match status" value="1"/>
</dbReference>
<dbReference type="InterPro" id="IPR027417">
    <property type="entry name" value="P-loop_NTPase"/>
</dbReference>
<dbReference type="PANTHER" id="PTHR47691:SF3">
    <property type="entry name" value="HTH-TYPE TRANSCRIPTIONAL REGULATOR RV0890C-RELATED"/>
    <property type="match status" value="1"/>
</dbReference>
<dbReference type="CDD" id="cd15831">
    <property type="entry name" value="BTAD"/>
    <property type="match status" value="1"/>
</dbReference>
<dbReference type="Pfam" id="PF13191">
    <property type="entry name" value="AAA_16"/>
    <property type="match status" value="1"/>
</dbReference>
<dbReference type="InterPro" id="IPR011990">
    <property type="entry name" value="TPR-like_helical_dom_sf"/>
</dbReference>
<dbReference type="InterPro" id="IPR036388">
    <property type="entry name" value="WH-like_DNA-bd_sf"/>
</dbReference>
<evidence type="ECO:0000256" key="1">
    <source>
        <dbReference type="ARBA" id="ARBA00023012"/>
    </source>
</evidence>
<dbReference type="Pfam" id="PF03704">
    <property type="entry name" value="BTAD"/>
    <property type="match status" value="1"/>
</dbReference>
<reference evidence="5" key="1">
    <citation type="journal article" date="2019" name="Int. J. Syst. Evol. Microbiol.">
        <title>The Global Catalogue of Microorganisms (GCM) 10K type strain sequencing project: providing services to taxonomists for standard genome sequencing and annotation.</title>
        <authorList>
            <consortium name="The Broad Institute Genomics Platform"/>
            <consortium name="The Broad Institute Genome Sequencing Center for Infectious Disease"/>
            <person name="Wu L."/>
            <person name="Ma J."/>
        </authorList>
    </citation>
    <scope>NUCLEOTIDE SEQUENCE [LARGE SCALE GENOMIC DNA]</scope>
    <source>
        <strain evidence="5">JCM 30846</strain>
    </source>
</reference>
<dbReference type="InterPro" id="IPR041664">
    <property type="entry name" value="AAA_16"/>
</dbReference>
<keyword evidence="5" id="KW-1185">Reference proteome</keyword>
<dbReference type="Pfam" id="PF25872">
    <property type="entry name" value="HTH_77"/>
    <property type="match status" value="1"/>
</dbReference>
<dbReference type="SUPFAM" id="SSF52540">
    <property type="entry name" value="P-loop containing nucleoside triphosphate hydrolases"/>
    <property type="match status" value="1"/>
</dbReference>
<name>A0ABP7EVQ6_9ACTN</name>
<feature type="region of interest" description="Disordered" evidence="2">
    <location>
        <begin position="264"/>
        <end position="319"/>
    </location>
</feature>
<evidence type="ECO:0000259" key="3">
    <source>
        <dbReference type="SMART" id="SM01043"/>
    </source>
</evidence>
<dbReference type="Gene3D" id="1.25.40.10">
    <property type="entry name" value="Tetratricopeptide repeat domain"/>
    <property type="match status" value="2"/>
</dbReference>
<dbReference type="SUPFAM" id="SSF46894">
    <property type="entry name" value="C-terminal effector domain of the bipartite response regulators"/>
    <property type="match status" value="1"/>
</dbReference>
<dbReference type="InterPro" id="IPR016032">
    <property type="entry name" value="Sig_transdc_resp-reg_C-effctor"/>
</dbReference>
<evidence type="ECO:0000313" key="4">
    <source>
        <dbReference type="EMBL" id="GAA3725904.1"/>
    </source>
</evidence>